<dbReference type="PANTHER" id="PTHR12526">
    <property type="entry name" value="GLYCOSYLTRANSFERASE"/>
    <property type="match status" value="1"/>
</dbReference>
<dbReference type="PATRIC" id="fig|1350482.3.peg.2570"/>
<comment type="caution">
    <text evidence="3">The sequence shown here is derived from an EMBL/GenBank/DDBJ whole genome shotgun (WGS) entry which is preliminary data.</text>
</comment>
<proteinExistence type="predicted"/>
<feature type="domain" description="Glycosyl transferase family 1" evidence="2">
    <location>
        <begin position="245"/>
        <end position="404"/>
    </location>
</feature>
<gene>
    <name evidence="3" type="ORF">M768_12775</name>
</gene>
<dbReference type="InterPro" id="IPR001296">
    <property type="entry name" value="Glyco_trans_1"/>
</dbReference>
<keyword evidence="1" id="KW-0808">Transferase</keyword>
<organism evidence="3 4">
    <name type="scientific">Cellulosimicrobium cellulans F16</name>
    <dbReference type="NCBI Taxonomy" id="1350482"/>
    <lineage>
        <taxon>Bacteria</taxon>
        <taxon>Bacillati</taxon>
        <taxon>Actinomycetota</taxon>
        <taxon>Actinomycetes</taxon>
        <taxon>Micrococcales</taxon>
        <taxon>Promicromonosporaceae</taxon>
        <taxon>Cellulosimicrobium</taxon>
    </lineage>
</organism>
<evidence type="ECO:0000313" key="3">
    <source>
        <dbReference type="EMBL" id="KON73100.1"/>
    </source>
</evidence>
<dbReference type="RefSeq" id="WP_053370757.1">
    <property type="nucleotide sequence ID" value="NZ_KQ435291.1"/>
</dbReference>
<protein>
    <recommendedName>
        <fullName evidence="2">Glycosyl transferase family 1 domain-containing protein</fullName>
    </recommendedName>
</protein>
<accession>A0A0M0F695</accession>
<keyword evidence="4" id="KW-1185">Reference proteome</keyword>
<evidence type="ECO:0000313" key="4">
    <source>
        <dbReference type="Proteomes" id="UP000037387"/>
    </source>
</evidence>
<name>A0A0M0F695_CELCE</name>
<evidence type="ECO:0000259" key="2">
    <source>
        <dbReference type="Pfam" id="PF00534"/>
    </source>
</evidence>
<dbReference type="EMBL" id="ATNL01000009">
    <property type="protein sequence ID" value="KON73100.1"/>
    <property type="molecule type" value="Genomic_DNA"/>
</dbReference>
<evidence type="ECO:0000256" key="1">
    <source>
        <dbReference type="ARBA" id="ARBA00022679"/>
    </source>
</evidence>
<dbReference type="AlphaFoldDB" id="A0A0M0F695"/>
<dbReference type="PANTHER" id="PTHR12526:SF635">
    <property type="entry name" value="GLYCOSYL TRANSFERASE GROUP 1"/>
    <property type="match status" value="1"/>
</dbReference>
<dbReference type="Gene3D" id="3.40.50.2000">
    <property type="entry name" value="Glycogen Phosphorylase B"/>
    <property type="match status" value="2"/>
</dbReference>
<dbReference type="SUPFAM" id="SSF53756">
    <property type="entry name" value="UDP-Glycosyltransferase/glycogen phosphorylase"/>
    <property type="match status" value="1"/>
</dbReference>
<sequence>MTITPRQTPTRRLVVVVRADPVICGHSGEARNLAEAALHRGFTDVRIVTWPVERLEAAGLPLKPLDSVLPYSAGITVERPGPVGDYKVPDGRYLAGLTGRLVELFTDGVPTVCLSLYLSPHTTAVTDAVRVARSTGLPVEVATIAEAVGSDVTNVVRSCVEDGRFGAAAHVLSGYLASDLCVAVSRYTRDLVVACAQEIDDRHGTFFAEQCAERVQVSYPAIDTSAYTGLDPAVTRDVLAGRGLDDRPYVLFLSRLAAAKGVDDLIDGFALSTRAAGARLVVAGRGPAEADLRARAAASGAADRIVFLDDVDDATKPHLMAGSAAFVLPSKPRPEFVETFGIALAEAMLSGGGPVITTDTGGIGEAVGPHATIVPTHSPAAVAHALDEALSLDAPARRARADAARTYASQFDRAAVLDAMLARLVASPTAPRWVTEQRPVRA</sequence>
<dbReference type="Pfam" id="PF00534">
    <property type="entry name" value="Glycos_transf_1"/>
    <property type="match status" value="1"/>
</dbReference>
<dbReference type="GO" id="GO:0016757">
    <property type="term" value="F:glycosyltransferase activity"/>
    <property type="evidence" value="ECO:0007669"/>
    <property type="project" value="InterPro"/>
</dbReference>
<dbReference type="Proteomes" id="UP000037387">
    <property type="component" value="Unassembled WGS sequence"/>
</dbReference>
<reference evidence="3 4" key="1">
    <citation type="journal article" date="2015" name="Sci. Rep.">
        <title>Functional and structural properties of a novel cellulosome-like multienzyme complex: efficient glycoside hydrolysis of water-insoluble 7-xylosyl-10-deacetylpaclitaxel.</title>
        <authorList>
            <person name="Dou T.Y."/>
            <person name="Luan H.W."/>
            <person name="Ge G.B."/>
            <person name="Dong M.M."/>
            <person name="Zou H.F."/>
            <person name="He Y.Q."/>
            <person name="Cui P."/>
            <person name="Wang J.Y."/>
            <person name="Hao D.C."/>
            <person name="Yang S.L."/>
            <person name="Yang L."/>
        </authorList>
    </citation>
    <scope>NUCLEOTIDE SEQUENCE [LARGE SCALE GENOMIC DNA]</scope>
    <source>
        <strain evidence="3 4">F16</strain>
    </source>
</reference>